<dbReference type="Proteomes" id="UP000224130">
    <property type="component" value="Unassembled WGS sequence"/>
</dbReference>
<dbReference type="EMBL" id="PDJJ01000001">
    <property type="protein sequence ID" value="PFG44062.1"/>
    <property type="molecule type" value="Genomic_DNA"/>
</dbReference>
<sequence>MPSTSSPAPRPRTGGGTVDRAVRTTATTVLRLGSRAKSALHRAAARGPAVDPPLAEIDPAPVVAYFGDTPVTLYQVRQWLPVLERLSEQLPVVVVARQHDTAEALRRHTSLLVATAVEIDDLLGLYDHLGAKVVIYVNNGMRNFQSLIYQRALHVHVNHGESDKMSMVSNQAKAYDRVVVAGQAAVERHRRVLLGLPDDHLAVCGRPQLDVDPGPALPAPPTGRRTVLYAPTWSGENDANNYTSVDVYGPAIVRAVLARDDLRLVYKPHPRTVSGTDPANRHAHAEIVRLIEAEDVDAGHLAPLDMDPLSVFAGTDLLVTDVSSVGLDFLYLHPGVPMLLTDRRTDRARLLAESPVARAVDVVDDETLGSLPEMLDRNLGTDPWHERRLAARDHYFGFRHGESTRRFVSLIGECADRRDALLDRQQPSA</sequence>
<dbReference type="InterPro" id="IPR007554">
    <property type="entry name" value="Glycerophosphate_synth"/>
</dbReference>
<keyword evidence="2" id="KW-1185">Reference proteome</keyword>
<dbReference type="GO" id="GO:0016020">
    <property type="term" value="C:membrane"/>
    <property type="evidence" value="ECO:0007669"/>
    <property type="project" value="InterPro"/>
</dbReference>
<dbReference type="Pfam" id="PF04464">
    <property type="entry name" value="Glyphos_transf"/>
    <property type="match status" value="1"/>
</dbReference>
<proteinExistence type="predicted"/>
<organism evidence="1 2">
    <name type="scientific">Isoptericola jiangsuensis</name>
    <dbReference type="NCBI Taxonomy" id="548579"/>
    <lineage>
        <taxon>Bacteria</taxon>
        <taxon>Bacillati</taxon>
        <taxon>Actinomycetota</taxon>
        <taxon>Actinomycetes</taxon>
        <taxon>Micrococcales</taxon>
        <taxon>Promicromonosporaceae</taxon>
        <taxon>Isoptericola</taxon>
    </lineage>
</organism>
<accession>A0A2A9F0I2</accession>
<evidence type="ECO:0000313" key="1">
    <source>
        <dbReference type="EMBL" id="PFG44062.1"/>
    </source>
</evidence>
<protein>
    <submittedName>
        <fullName evidence="1">CDP-glycerol:poly(Glycerophosphate) glycerophosphotransferase</fullName>
    </submittedName>
</protein>
<evidence type="ECO:0000313" key="2">
    <source>
        <dbReference type="Proteomes" id="UP000224130"/>
    </source>
</evidence>
<gene>
    <name evidence="1" type="ORF">ATJ88_2780</name>
</gene>
<dbReference type="SUPFAM" id="SSF53756">
    <property type="entry name" value="UDP-Glycosyltransferase/glycogen phosphorylase"/>
    <property type="match status" value="1"/>
</dbReference>
<name>A0A2A9F0I2_9MICO</name>
<keyword evidence="1" id="KW-0808">Transferase</keyword>
<reference evidence="1 2" key="1">
    <citation type="submission" date="2017-10" db="EMBL/GenBank/DDBJ databases">
        <title>Sequencing the genomes of 1000 actinobacteria strains.</title>
        <authorList>
            <person name="Klenk H.-P."/>
        </authorList>
    </citation>
    <scope>NUCLEOTIDE SEQUENCE [LARGE SCALE GENOMIC DNA]</scope>
    <source>
        <strain evidence="1 2">DSM 21863</strain>
    </source>
</reference>
<comment type="caution">
    <text evidence="1">The sequence shown here is derived from an EMBL/GenBank/DDBJ whole genome shotgun (WGS) entry which is preliminary data.</text>
</comment>
<dbReference type="InterPro" id="IPR043148">
    <property type="entry name" value="TagF_C"/>
</dbReference>
<dbReference type="AlphaFoldDB" id="A0A2A9F0I2"/>
<dbReference type="RefSeq" id="WP_170023632.1">
    <property type="nucleotide sequence ID" value="NZ_PDJJ01000001.1"/>
</dbReference>
<dbReference type="GO" id="GO:0047355">
    <property type="term" value="F:CDP-glycerol glycerophosphotransferase activity"/>
    <property type="evidence" value="ECO:0007669"/>
    <property type="project" value="InterPro"/>
</dbReference>
<dbReference type="Gene3D" id="3.40.50.12580">
    <property type="match status" value="1"/>
</dbReference>